<name>A0A6A6DJK4_9PEZI</name>
<evidence type="ECO:0000256" key="4">
    <source>
        <dbReference type="ARBA" id="ARBA00022838"/>
    </source>
</evidence>
<evidence type="ECO:0000256" key="2">
    <source>
        <dbReference type="ARBA" id="ARBA00004629"/>
    </source>
</evidence>
<dbReference type="AlphaFoldDB" id="A0A6A6DJK4"/>
<evidence type="ECO:0000256" key="5">
    <source>
        <dbReference type="ARBA" id="ARBA00023242"/>
    </source>
</evidence>
<reference evidence="8" key="1">
    <citation type="journal article" date="2020" name="Stud. Mycol.">
        <title>101 Dothideomycetes genomes: a test case for predicting lifestyles and emergence of pathogens.</title>
        <authorList>
            <person name="Haridas S."/>
            <person name="Albert R."/>
            <person name="Binder M."/>
            <person name="Bloem J."/>
            <person name="Labutti K."/>
            <person name="Salamov A."/>
            <person name="Andreopoulos B."/>
            <person name="Baker S."/>
            <person name="Barry K."/>
            <person name="Bills G."/>
            <person name="Bluhm B."/>
            <person name="Cannon C."/>
            <person name="Castanera R."/>
            <person name="Culley D."/>
            <person name="Daum C."/>
            <person name="Ezra D."/>
            <person name="Gonzalez J."/>
            <person name="Henrissat B."/>
            <person name="Kuo A."/>
            <person name="Liang C."/>
            <person name="Lipzen A."/>
            <person name="Lutzoni F."/>
            <person name="Magnuson J."/>
            <person name="Mondo S."/>
            <person name="Nolan M."/>
            <person name="Ohm R."/>
            <person name="Pangilinan J."/>
            <person name="Park H.-J."/>
            <person name="Ramirez L."/>
            <person name="Alfaro M."/>
            <person name="Sun H."/>
            <person name="Tritt A."/>
            <person name="Yoshinaga Y."/>
            <person name="Zwiers L.-H."/>
            <person name="Turgeon B."/>
            <person name="Goodwin S."/>
            <person name="Spatafora J."/>
            <person name="Crous P."/>
            <person name="Grigoriev I."/>
        </authorList>
    </citation>
    <scope>NUCLEOTIDE SEQUENCE</scope>
    <source>
        <strain evidence="8">CBS 207.26</strain>
    </source>
</reference>
<dbReference type="GO" id="GO:0000776">
    <property type="term" value="C:kinetochore"/>
    <property type="evidence" value="ECO:0007669"/>
    <property type="project" value="UniProtKB-KW"/>
</dbReference>
<evidence type="ECO:0000256" key="3">
    <source>
        <dbReference type="ARBA" id="ARBA00022454"/>
    </source>
</evidence>
<comment type="subcellular location">
    <subcellularLocation>
        <location evidence="2">Chromosome</location>
        <location evidence="2">Centromere</location>
        <location evidence="2">Kinetochore</location>
    </subcellularLocation>
    <subcellularLocation>
        <location evidence="1">Nucleus</location>
    </subcellularLocation>
</comment>
<keyword evidence="3" id="KW-0158">Chromosome</keyword>
<protein>
    <recommendedName>
        <fullName evidence="10">Transcription factor CBF/NF-Y/archaeal histone domain-containing protein</fullName>
    </recommendedName>
</protein>
<dbReference type="SUPFAM" id="SSF47113">
    <property type="entry name" value="Histone-fold"/>
    <property type="match status" value="1"/>
</dbReference>
<evidence type="ECO:0000256" key="7">
    <source>
        <dbReference type="ARBA" id="ARBA00038432"/>
    </source>
</evidence>
<dbReference type="PANTHER" id="PTHR34832:SF1">
    <property type="entry name" value="CENTROMERE PROTEIN W"/>
    <property type="match status" value="1"/>
</dbReference>
<keyword evidence="4" id="KW-0995">Kinetochore</keyword>
<evidence type="ECO:0000313" key="8">
    <source>
        <dbReference type="EMBL" id="KAF2179103.1"/>
    </source>
</evidence>
<evidence type="ECO:0000256" key="6">
    <source>
        <dbReference type="ARBA" id="ARBA00023328"/>
    </source>
</evidence>
<sequence length="78" mass="8959">MAPSTTLYPRATLKKIVKAHSNRPLTKNVDILVFLNYTLFLQELMKEASIKSKQSGERGISARSVRRVREHCLRKFKG</sequence>
<organism evidence="8 9">
    <name type="scientific">Zopfia rhizophila CBS 207.26</name>
    <dbReference type="NCBI Taxonomy" id="1314779"/>
    <lineage>
        <taxon>Eukaryota</taxon>
        <taxon>Fungi</taxon>
        <taxon>Dikarya</taxon>
        <taxon>Ascomycota</taxon>
        <taxon>Pezizomycotina</taxon>
        <taxon>Dothideomycetes</taxon>
        <taxon>Dothideomycetes incertae sedis</taxon>
        <taxon>Zopfiaceae</taxon>
        <taxon>Zopfia</taxon>
    </lineage>
</organism>
<dbReference type="InterPro" id="IPR009072">
    <property type="entry name" value="Histone-fold"/>
</dbReference>
<dbReference type="InterPro" id="IPR052484">
    <property type="entry name" value="CENP-W/WIP1"/>
</dbReference>
<dbReference type="PANTHER" id="PTHR34832">
    <property type="entry name" value="CENTROMERE PROTEIN W"/>
    <property type="match status" value="1"/>
</dbReference>
<proteinExistence type="inferred from homology"/>
<dbReference type="GO" id="GO:0051382">
    <property type="term" value="P:kinetochore assembly"/>
    <property type="evidence" value="ECO:0007669"/>
    <property type="project" value="TreeGrafter"/>
</dbReference>
<dbReference type="GO" id="GO:0007059">
    <property type="term" value="P:chromosome segregation"/>
    <property type="evidence" value="ECO:0007669"/>
    <property type="project" value="TreeGrafter"/>
</dbReference>
<keyword evidence="6" id="KW-0137">Centromere</keyword>
<dbReference type="OrthoDB" id="2543597at2759"/>
<evidence type="ECO:0000313" key="9">
    <source>
        <dbReference type="Proteomes" id="UP000800200"/>
    </source>
</evidence>
<keyword evidence="5" id="KW-0539">Nucleus</keyword>
<accession>A0A6A6DJK4</accession>
<dbReference type="GO" id="GO:0005654">
    <property type="term" value="C:nucleoplasm"/>
    <property type="evidence" value="ECO:0007669"/>
    <property type="project" value="TreeGrafter"/>
</dbReference>
<evidence type="ECO:0000256" key="1">
    <source>
        <dbReference type="ARBA" id="ARBA00004123"/>
    </source>
</evidence>
<dbReference type="GO" id="GO:0046982">
    <property type="term" value="F:protein heterodimerization activity"/>
    <property type="evidence" value="ECO:0007669"/>
    <property type="project" value="InterPro"/>
</dbReference>
<dbReference type="EMBL" id="ML994670">
    <property type="protein sequence ID" value="KAF2179103.1"/>
    <property type="molecule type" value="Genomic_DNA"/>
</dbReference>
<gene>
    <name evidence="8" type="ORF">K469DRAFT_674789</name>
</gene>
<dbReference type="FunFam" id="1.10.20.10:FF:000075">
    <property type="entry name" value="WGS project CABT00000000 data, contig 2.56"/>
    <property type="match status" value="1"/>
</dbReference>
<dbReference type="Proteomes" id="UP000800200">
    <property type="component" value="Unassembled WGS sequence"/>
</dbReference>
<dbReference type="CDD" id="cd13732">
    <property type="entry name" value="HFD_CENP-W"/>
    <property type="match status" value="1"/>
</dbReference>
<keyword evidence="9" id="KW-1185">Reference proteome</keyword>
<dbReference type="Gene3D" id="1.10.20.10">
    <property type="entry name" value="Histone, subunit A"/>
    <property type="match status" value="1"/>
</dbReference>
<comment type="similarity">
    <text evidence="7">Belongs to the CENP-W/WIP1 family.</text>
</comment>
<dbReference type="GO" id="GO:0000278">
    <property type="term" value="P:mitotic cell cycle"/>
    <property type="evidence" value="ECO:0007669"/>
    <property type="project" value="TreeGrafter"/>
</dbReference>
<evidence type="ECO:0008006" key="10">
    <source>
        <dbReference type="Google" id="ProtNLM"/>
    </source>
</evidence>